<reference evidence="13" key="3">
    <citation type="submission" date="2025-09" db="UniProtKB">
        <authorList>
            <consortium name="Ensembl"/>
        </authorList>
    </citation>
    <scope>IDENTIFICATION</scope>
    <source>
        <strain evidence="13">Isolate ISIS603380</strain>
    </source>
</reference>
<keyword evidence="9 11" id="KW-0496">Mitochondrion</keyword>
<evidence type="ECO:0000256" key="10">
    <source>
        <dbReference type="ARBA" id="ARBA00023136"/>
    </source>
</evidence>
<evidence type="ECO:0000313" key="14">
    <source>
        <dbReference type="Proteomes" id="UP000007646"/>
    </source>
</evidence>
<keyword evidence="14" id="KW-1185">Reference proteome</keyword>
<comment type="subcellular location">
    <subcellularLocation>
        <location evidence="1">Mitochondrion inner membrane</location>
        <topology evidence="1">Single-pass membrane protein</topology>
        <orientation evidence="1">Matrix side</orientation>
    </subcellularLocation>
</comment>
<dbReference type="AlphaFoldDB" id="G3SNA4"/>
<organism evidence="13 14">
    <name type="scientific">Loxodonta africana</name>
    <name type="common">African elephant</name>
    <dbReference type="NCBI Taxonomy" id="9785"/>
    <lineage>
        <taxon>Eukaryota</taxon>
        <taxon>Metazoa</taxon>
        <taxon>Chordata</taxon>
        <taxon>Craniata</taxon>
        <taxon>Vertebrata</taxon>
        <taxon>Euteleostomi</taxon>
        <taxon>Mammalia</taxon>
        <taxon>Eutheria</taxon>
        <taxon>Afrotheria</taxon>
        <taxon>Proboscidea</taxon>
        <taxon>Elephantidae</taxon>
        <taxon>Loxodonta</taxon>
    </lineage>
</organism>
<dbReference type="HOGENOM" id="CLU_156652_0_0_1"/>
<name>G3SNA4_LOXAF</name>
<reference evidence="13" key="2">
    <citation type="submission" date="2025-08" db="UniProtKB">
        <authorList>
            <consortium name="Ensembl"/>
        </authorList>
    </citation>
    <scope>IDENTIFICATION</scope>
    <source>
        <strain evidence="13">Isolate ISIS603380</strain>
    </source>
</reference>
<dbReference type="FunCoup" id="G3SNA4">
    <property type="interactions" value="371"/>
</dbReference>
<keyword evidence="8 12" id="KW-1133">Transmembrane helix</keyword>
<dbReference type="OrthoDB" id="6329847at2759"/>
<evidence type="ECO:0000256" key="9">
    <source>
        <dbReference type="ARBA" id="ARBA00023128"/>
    </source>
</evidence>
<keyword evidence="7 11" id="KW-0249">Electron transport</keyword>
<dbReference type="GO" id="GO:0006120">
    <property type="term" value="P:mitochondrial electron transport, NADH to ubiquinone"/>
    <property type="evidence" value="ECO:0007669"/>
    <property type="project" value="InterPro"/>
</dbReference>
<reference evidence="13 14" key="1">
    <citation type="submission" date="2009-06" db="EMBL/GenBank/DDBJ databases">
        <title>The Genome Sequence of Loxodonta africana (African elephant).</title>
        <authorList>
            <person name="Di Palma F."/>
            <person name="Heiman D."/>
            <person name="Young S."/>
            <person name="Johnson J."/>
            <person name="Lander E.S."/>
            <person name="Lindblad-Toh K."/>
        </authorList>
    </citation>
    <scope>NUCLEOTIDE SEQUENCE [LARGE SCALE GENOMIC DNA]</scope>
    <source>
        <strain evidence="13 14">Isolate ISIS603380</strain>
    </source>
</reference>
<dbReference type="STRING" id="9785.ENSLAFP00000001071"/>
<proteinExistence type="inferred from homology"/>
<dbReference type="GO" id="GO:0032981">
    <property type="term" value="P:mitochondrial respiratory chain complex I assembly"/>
    <property type="evidence" value="ECO:0007669"/>
    <property type="project" value="Ensembl"/>
</dbReference>
<accession>G3SNA4</accession>
<dbReference type="GeneTree" id="ENSGT00390000010352"/>
<evidence type="ECO:0000256" key="11">
    <source>
        <dbReference type="PIRNR" id="PIRNR017834"/>
    </source>
</evidence>
<evidence type="ECO:0000256" key="2">
    <source>
        <dbReference type="ARBA" id="ARBA00008674"/>
    </source>
</evidence>
<keyword evidence="10 11" id="KW-0472">Membrane</keyword>
<dbReference type="PANTHER" id="PTHR13099">
    <property type="entry name" value="NADH-UBIQUINONE OXIDOREDUCTASE SUBUNIT B14.5B"/>
    <property type="match status" value="1"/>
</dbReference>
<evidence type="ECO:0000256" key="5">
    <source>
        <dbReference type="ARBA" id="ARBA00022692"/>
    </source>
</evidence>
<evidence type="ECO:0000256" key="12">
    <source>
        <dbReference type="SAM" id="Phobius"/>
    </source>
</evidence>
<dbReference type="PIRSF" id="PIRSF017834">
    <property type="entry name" value="NADH-UbQ_OxRdtase_b14.5b"/>
    <property type="match status" value="1"/>
</dbReference>
<evidence type="ECO:0000313" key="13">
    <source>
        <dbReference type="Ensembl" id="ENSLAFP00000001071.3"/>
    </source>
</evidence>
<dbReference type="PANTHER" id="PTHR13099:SF0">
    <property type="entry name" value="NADH DEHYDROGENASE [UBIQUINONE] 1 SUBUNIT C2-RELATED"/>
    <property type="match status" value="1"/>
</dbReference>
<evidence type="ECO:0000256" key="7">
    <source>
        <dbReference type="ARBA" id="ARBA00022982"/>
    </source>
</evidence>
<evidence type="ECO:0000256" key="1">
    <source>
        <dbReference type="ARBA" id="ARBA00004298"/>
    </source>
</evidence>
<feature type="transmembrane region" description="Helical" evidence="12">
    <location>
        <begin position="54"/>
        <end position="76"/>
    </location>
</feature>
<comment type="function">
    <text evidence="11">Accessory subunit of the mitochondrial membrane respiratory chain NADH dehydrogenase (Complex I), that is believed not to be involved in catalysis. Complex I functions in the transfer of electrons from NADH to the respiratory chain. The immediate electron acceptor for the enzyme is believed to be ubiquinone.</text>
</comment>
<dbReference type="InterPro" id="IPR009423">
    <property type="entry name" value="NDUC2"/>
</dbReference>
<dbReference type="InParanoid" id="G3SNA4"/>
<keyword evidence="3 11" id="KW-0813">Transport</keyword>
<dbReference type="OMA" id="WFIGYHI"/>
<evidence type="ECO:0000256" key="3">
    <source>
        <dbReference type="ARBA" id="ARBA00022448"/>
    </source>
</evidence>
<dbReference type="KEGG" id="lav:100664015"/>
<dbReference type="Pfam" id="PF06374">
    <property type="entry name" value="NDUF_C2"/>
    <property type="match status" value="1"/>
</dbReference>
<sequence length="120" mass="14089">MMSGRPGRVPLRFLPDEARSLPPPKLTDARLVYFGFMGYCAGLVDNAIHRRPVIVAGLHRQLLYVTSFFVVGYYFLKRQNYIYAVRDRDMFAYVESHPEDFPEKDKKTYAEILEEFHPIR</sequence>
<evidence type="ECO:0000256" key="8">
    <source>
        <dbReference type="ARBA" id="ARBA00022989"/>
    </source>
</evidence>
<evidence type="ECO:0000256" key="6">
    <source>
        <dbReference type="ARBA" id="ARBA00022792"/>
    </source>
</evidence>
<dbReference type="GO" id="GO:0005743">
    <property type="term" value="C:mitochondrial inner membrane"/>
    <property type="evidence" value="ECO:0007669"/>
    <property type="project" value="UniProtKB-SubCell"/>
</dbReference>
<keyword evidence="5 12" id="KW-0812">Transmembrane</keyword>
<comment type="similarity">
    <text evidence="2 11">Belongs to the complex I NDUFC2 subunit family.</text>
</comment>
<protein>
    <recommendedName>
        <fullName evidence="11">NADH dehydrogenase [ubiquinone] 1 subunit C2</fullName>
    </recommendedName>
</protein>
<dbReference type="Ensembl" id="ENSLAFT00000001270.3">
    <property type="protein sequence ID" value="ENSLAFP00000001071.3"/>
    <property type="gene ID" value="ENSLAFG00000001271.3"/>
</dbReference>
<evidence type="ECO:0000256" key="4">
    <source>
        <dbReference type="ARBA" id="ARBA00022660"/>
    </source>
</evidence>
<keyword evidence="6 11" id="KW-0999">Mitochondrion inner membrane</keyword>
<dbReference type="GeneID" id="100664015"/>
<dbReference type="GO" id="GO:0045271">
    <property type="term" value="C:respiratory chain complex I"/>
    <property type="evidence" value="ECO:0007669"/>
    <property type="project" value="Ensembl"/>
</dbReference>
<dbReference type="Proteomes" id="UP000007646">
    <property type="component" value="Unassembled WGS sequence"/>
</dbReference>
<dbReference type="CTD" id="4718"/>
<dbReference type="eggNOG" id="KOG4516">
    <property type="taxonomic scope" value="Eukaryota"/>
</dbReference>
<gene>
    <name evidence="13" type="primary">NDUFC2</name>
</gene>
<keyword evidence="4 11" id="KW-0679">Respiratory chain</keyword>